<dbReference type="EMBL" id="JBELQC010000002">
    <property type="protein sequence ID" value="MFL9842190.1"/>
    <property type="molecule type" value="Genomic_DNA"/>
</dbReference>
<protein>
    <submittedName>
        <fullName evidence="1">Uncharacterized protein</fullName>
    </submittedName>
</protein>
<sequence>MTTVQLSIAGRGPEDAPLLGDLLDQIQDFFEILNGVAASIAGDDADHFEWRVIGLSKNSPASITVEAIPLAGFSDGAELAARARDQAAVGLVQLKSDDARPVHFTDNVLEAADRFVRRIARNLSETIIHESKIGPVSFKPVDAIPAISNIGLVLTSDPIHPYRELGSFEGHIENVGTDGWGRPYIVIKSRLTDADVKCFLRGAALEALEQEPVAEVVWRKRRVLATGVLKFRSLGRLSQAEINRLDFSFHSEKLPQLADIIDPQFTGGLPSEEFLERLRNGET</sequence>
<reference evidence="1 2" key="1">
    <citation type="submission" date="2024-06" db="EMBL/GenBank/DDBJ databases">
        <authorList>
            <person name="Kaempfer P."/>
            <person name="Viver T."/>
        </authorList>
    </citation>
    <scope>NUCLEOTIDE SEQUENCE [LARGE SCALE GENOMIC DNA]</scope>
    <source>
        <strain evidence="1 2">ST-64</strain>
    </source>
</reference>
<organism evidence="1 2">
    <name type="scientific">Sphingomonas plantiphila</name>
    <dbReference type="NCBI Taxonomy" id="3163295"/>
    <lineage>
        <taxon>Bacteria</taxon>
        <taxon>Pseudomonadati</taxon>
        <taxon>Pseudomonadota</taxon>
        <taxon>Alphaproteobacteria</taxon>
        <taxon>Sphingomonadales</taxon>
        <taxon>Sphingomonadaceae</taxon>
        <taxon>Sphingomonas</taxon>
    </lineage>
</organism>
<accession>A0ABW8YSP6</accession>
<proteinExistence type="predicted"/>
<evidence type="ECO:0000313" key="1">
    <source>
        <dbReference type="EMBL" id="MFL9842190.1"/>
    </source>
</evidence>
<evidence type="ECO:0000313" key="2">
    <source>
        <dbReference type="Proteomes" id="UP001629244"/>
    </source>
</evidence>
<comment type="caution">
    <text evidence="1">The sequence shown here is derived from an EMBL/GenBank/DDBJ whole genome shotgun (WGS) entry which is preliminary data.</text>
</comment>
<dbReference type="RefSeq" id="WP_408079597.1">
    <property type="nucleotide sequence ID" value="NZ_JBELQC010000002.1"/>
</dbReference>
<gene>
    <name evidence="1" type="ORF">ABS767_14555</name>
</gene>
<keyword evidence="2" id="KW-1185">Reference proteome</keyword>
<dbReference type="Proteomes" id="UP001629244">
    <property type="component" value="Unassembled WGS sequence"/>
</dbReference>
<name>A0ABW8YSP6_9SPHN</name>